<keyword evidence="2" id="KW-0812">Transmembrane</keyword>
<keyword evidence="2" id="KW-1133">Transmembrane helix</keyword>
<feature type="compositionally biased region" description="Low complexity" evidence="1">
    <location>
        <begin position="108"/>
        <end position="136"/>
    </location>
</feature>
<organism evidence="3 4">
    <name type="scientific">Streptomyces thinghirensis</name>
    <dbReference type="NCBI Taxonomy" id="551547"/>
    <lineage>
        <taxon>Bacteria</taxon>
        <taxon>Bacillati</taxon>
        <taxon>Actinomycetota</taxon>
        <taxon>Actinomycetes</taxon>
        <taxon>Kitasatosporales</taxon>
        <taxon>Streptomycetaceae</taxon>
        <taxon>Streptomyces</taxon>
    </lineage>
</organism>
<proteinExistence type="predicted"/>
<feature type="compositionally biased region" description="Pro residues" evidence="1">
    <location>
        <begin position="97"/>
        <end position="107"/>
    </location>
</feature>
<evidence type="ECO:0000256" key="1">
    <source>
        <dbReference type="SAM" id="MobiDB-lite"/>
    </source>
</evidence>
<feature type="compositionally biased region" description="Low complexity" evidence="1">
    <location>
        <begin position="151"/>
        <end position="168"/>
    </location>
</feature>
<protein>
    <recommendedName>
        <fullName evidence="5">DUF4190 domain-containing protein</fullName>
    </recommendedName>
</protein>
<gene>
    <name evidence="3" type="ORF">GCM10023323_49480</name>
</gene>
<keyword evidence="4" id="KW-1185">Reference proteome</keyword>
<name>A0ABP9T756_9ACTN</name>
<feature type="region of interest" description="Disordered" evidence="1">
    <location>
        <begin position="1"/>
        <end position="139"/>
    </location>
</feature>
<feature type="compositionally biased region" description="Low complexity" evidence="1">
    <location>
        <begin position="176"/>
        <end position="187"/>
    </location>
</feature>
<dbReference type="EMBL" id="BAABJR010000012">
    <property type="protein sequence ID" value="GAA5212623.1"/>
    <property type="molecule type" value="Genomic_DNA"/>
</dbReference>
<feature type="region of interest" description="Disordered" evidence="1">
    <location>
        <begin position="151"/>
        <end position="213"/>
    </location>
</feature>
<sequence>MPDEAQPPRADAHTPEAQGNDHAPRPASPGAGTGDAWAAPADGPSDGIADAAPRVGLDKPGAPGTPSGSGTPEASGAQPSPSPSRPGPGFEDRPTAIPGPGPDPWAPPVDDAVPTPDGGPGATLAAGGPAPWSAPSVHDQQTVTSMPAMDTTPWAAPAATTPANDPANPFAPPGPTAAATGAPNPFASPAATPPYVQDRAAVPPPPIAPDGPGQVPYGYPGPGGYGHPGGPGGYPGAQPQGYFGWPGMVPMPSNGMGTAGLVLGIIAAVGFCLWPLAIVLGVLGVIFGGLGRAKAGRGEATNGGQALAGIICAIVGIALGIGFGLLVIFAP</sequence>
<feature type="transmembrane region" description="Helical" evidence="2">
    <location>
        <begin position="307"/>
        <end position="330"/>
    </location>
</feature>
<reference evidence="4" key="1">
    <citation type="journal article" date="2019" name="Int. J. Syst. Evol. Microbiol.">
        <title>The Global Catalogue of Microorganisms (GCM) 10K type strain sequencing project: providing services to taxonomists for standard genome sequencing and annotation.</title>
        <authorList>
            <consortium name="The Broad Institute Genomics Platform"/>
            <consortium name="The Broad Institute Genome Sequencing Center for Infectious Disease"/>
            <person name="Wu L."/>
            <person name="Ma J."/>
        </authorList>
    </citation>
    <scope>NUCLEOTIDE SEQUENCE [LARGE SCALE GENOMIC DNA]</scope>
    <source>
        <strain evidence="4">JCM 18306</strain>
    </source>
</reference>
<feature type="compositionally biased region" description="Low complexity" evidence="1">
    <location>
        <begin position="60"/>
        <end position="79"/>
    </location>
</feature>
<dbReference type="Proteomes" id="UP001499878">
    <property type="component" value="Unassembled WGS sequence"/>
</dbReference>
<evidence type="ECO:0008006" key="5">
    <source>
        <dbReference type="Google" id="ProtNLM"/>
    </source>
</evidence>
<evidence type="ECO:0000313" key="4">
    <source>
        <dbReference type="Proteomes" id="UP001499878"/>
    </source>
</evidence>
<evidence type="ECO:0000256" key="2">
    <source>
        <dbReference type="SAM" id="Phobius"/>
    </source>
</evidence>
<comment type="caution">
    <text evidence="3">The sequence shown here is derived from an EMBL/GenBank/DDBJ whole genome shotgun (WGS) entry which is preliminary data.</text>
</comment>
<feature type="transmembrane region" description="Helical" evidence="2">
    <location>
        <begin position="261"/>
        <end position="287"/>
    </location>
</feature>
<accession>A0ABP9T756</accession>
<keyword evidence="2" id="KW-0472">Membrane</keyword>
<evidence type="ECO:0000313" key="3">
    <source>
        <dbReference type="EMBL" id="GAA5212623.1"/>
    </source>
</evidence>